<evidence type="ECO:0000256" key="1">
    <source>
        <dbReference type="ARBA" id="ARBA00022737"/>
    </source>
</evidence>
<feature type="domain" description="Teneurin-like YD-shell" evidence="4">
    <location>
        <begin position="1684"/>
        <end position="1905"/>
    </location>
</feature>
<dbReference type="Gene3D" id="2.60.40.680">
    <property type="match status" value="1"/>
</dbReference>
<feature type="compositionally biased region" description="Polar residues" evidence="2">
    <location>
        <begin position="2107"/>
        <end position="2121"/>
    </location>
</feature>
<dbReference type="Pfam" id="PF20148">
    <property type="entry name" value="DUF6531"/>
    <property type="match status" value="1"/>
</dbReference>
<dbReference type="InterPro" id="IPR006530">
    <property type="entry name" value="YD"/>
</dbReference>
<feature type="domain" description="DUF6531" evidence="3">
    <location>
        <begin position="333"/>
        <end position="408"/>
    </location>
</feature>
<dbReference type="CDD" id="cd08547">
    <property type="entry name" value="Type_II_cohesin"/>
    <property type="match status" value="1"/>
</dbReference>
<dbReference type="OrthoDB" id="9771173at2"/>
<evidence type="ECO:0000256" key="2">
    <source>
        <dbReference type="SAM" id="MobiDB-lite"/>
    </source>
</evidence>
<organism evidence="5 6">
    <name type="scientific">Alkaliphilus serpentinus</name>
    <dbReference type="NCBI Taxonomy" id="1482731"/>
    <lineage>
        <taxon>Bacteria</taxon>
        <taxon>Bacillati</taxon>
        <taxon>Bacillota</taxon>
        <taxon>Clostridia</taxon>
        <taxon>Peptostreptococcales</taxon>
        <taxon>Natronincolaceae</taxon>
        <taxon>Alkaliphilus</taxon>
    </lineage>
</organism>
<feature type="compositionally biased region" description="Low complexity" evidence="2">
    <location>
        <begin position="156"/>
        <end position="166"/>
    </location>
</feature>
<dbReference type="NCBIfam" id="TIGR03696">
    <property type="entry name" value="Rhs_assc_core"/>
    <property type="match status" value="1"/>
</dbReference>
<dbReference type="GO" id="GO:0030246">
    <property type="term" value="F:carbohydrate binding"/>
    <property type="evidence" value="ECO:0007669"/>
    <property type="project" value="InterPro"/>
</dbReference>
<feature type="compositionally biased region" description="Polar residues" evidence="2">
    <location>
        <begin position="145"/>
        <end position="155"/>
    </location>
</feature>
<protein>
    <recommendedName>
        <fullName evidence="7">Dockerin domain-containing protein</fullName>
    </recommendedName>
</protein>
<feature type="region of interest" description="Disordered" evidence="2">
    <location>
        <begin position="145"/>
        <end position="166"/>
    </location>
</feature>
<dbReference type="PANTHER" id="PTHR32305">
    <property type="match status" value="1"/>
</dbReference>
<comment type="caution">
    <text evidence="5">The sequence shown here is derived from an EMBL/GenBank/DDBJ whole genome shotgun (WGS) entry which is preliminary data.</text>
</comment>
<feature type="region of interest" description="Disordered" evidence="2">
    <location>
        <begin position="2100"/>
        <end position="2121"/>
    </location>
</feature>
<dbReference type="RefSeq" id="WP_151866599.1">
    <property type="nucleotide sequence ID" value="NZ_WBZB01000041.1"/>
</dbReference>
<dbReference type="NCBIfam" id="TIGR01643">
    <property type="entry name" value="YD_repeat_2x"/>
    <property type="match status" value="11"/>
</dbReference>
<dbReference type="SUPFAM" id="SSF49384">
    <property type="entry name" value="Carbohydrate-binding domain"/>
    <property type="match status" value="1"/>
</dbReference>
<dbReference type="InterPro" id="IPR045351">
    <property type="entry name" value="DUF6531"/>
</dbReference>
<keyword evidence="1" id="KW-0677">Repeat</keyword>
<dbReference type="InterPro" id="IPR022385">
    <property type="entry name" value="Rhs_assc_core"/>
</dbReference>
<feature type="domain" description="Teneurin-like YD-shell" evidence="4">
    <location>
        <begin position="585"/>
        <end position="733"/>
    </location>
</feature>
<dbReference type="Pfam" id="PF05593">
    <property type="entry name" value="RHS_repeat"/>
    <property type="match status" value="3"/>
</dbReference>
<dbReference type="Proteomes" id="UP000465601">
    <property type="component" value="Unassembled WGS sequence"/>
</dbReference>
<name>A0A833HME1_9FIRM</name>
<dbReference type="Pfam" id="PF25023">
    <property type="entry name" value="TEN_YD-shell"/>
    <property type="match status" value="4"/>
</dbReference>
<dbReference type="InterPro" id="IPR008965">
    <property type="entry name" value="CBM2/CBM3_carb-bd_dom_sf"/>
</dbReference>
<reference evidence="5 6" key="1">
    <citation type="submission" date="2019-10" db="EMBL/GenBank/DDBJ databases">
        <title>Alkaliphilus serpentinus sp. nov. and Alkaliphilus pronyensis sp. nov., two novel anaerobic alkaliphilic species isolated from the serpentinized-hosted hydrothermal field of the Prony Bay (New Caledonia).</title>
        <authorList>
            <person name="Postec A."/>
        </authorList>
    </citation>
    <scope>NUCLEOTIDE SEQUENCE [LARGE SCALE GENOMIC DNA]</scope>
    <source>
        <strain evidence="5 6">LacT</strain>
    </source>
</reference>
<evidence type="ECO:0000259" key="4">
    <source>
        <dbReference type="Pfam" id="PF25023"/>
    </source>
</evidence>
<dbReference type="Gene3D" id="2.180.10.10">
    <property type="entry name" value="RHS repeat-associated core"/>
    <property type="match status" value="5"/>
</dbReference>
<dbReference type="InterPro" id="IPR050708">
    <property type="entry name" value="T6SS_VgrG/RHS"/>
</dbReference>
<gene>
    <name evidence="5" type="ORF">F8153_12010</name>
</gene>
<sequence length="2349" mass="265960">MNIGLKKALKSLSRYIACSLIIALLVQLFQSGFMVYATNFDVNKSIQSSISDTQIIENSNEAGTESFEFKEKHDEIEEDAFTVVESKTLIASSSNSQSSFVVDSIKKSTNSFPRTITYNKNGYSGELQKDGSSIANVISGNYTPAHSKNVSHSDNTGTTYPSSSYSYSQGGYSGTLSLGSVTNNPTQKPQQESRTFYKTRYNTITNRYDAEGNLVSSSGSSGTDNPTYPINQDGYVGSIPKVDWWVESGPDRTDNPDGSYKIVTTYGADYEGTLTKTVYVTVNNYTGNYSGTVTKPESDTRVWEYTQYYAGTVFTTAIRNQNLTSPPNSVSVGEPVNIITGNYYSIDEDLLIPDIGIDLQIVRSYNSLDERTGIMGKGWHTNYDSTITINASTGNATITYPDGRILVYQPVAGTNNYTSPESIFDVLEKQSDGSYKLELKNKQIYTYNNSGKLTAITDRNNNTITLQYDGNGNLSYVIGASGKRLTFSFENGRIRTITDPALRTIKYTYDSLGNLLEVKGLNGGIKKYTYNSYGLTSITDENNKKFIENHYDQYRRVVLQYDEDRNPTTYSYNTLTMENTYTFNGTTTKYKYNDRLYIERETFYDNTYQEYTYDQWGNRKSIRDRNGNITNYNYDERGNLLSITAPQPLGYVTTFTYDGDDNLKEINTPEGGKVNYDYDSKGNLIKATQKLNDLESVETNYYYDNKGRLIKIVDPENNETILEYDNEKQPEKIIDPELNELQYNYDDLGRMVNIITTYGTTTYRYNNNDDVDKIISPMGDITRMIYDPVGNLTKYIKPNHYNQSTDDGIGYLYSYDSMDRQIRMTTPLGTILALKYDMEGNKIKEINPNYYNPATDDGIGVAYEYDGNSRLIKIVNPSGKKSRIKYDGVGNVIKVIDANNYNQAIDDGPGQQYSYDQLNRLIEVRDTEGRVIERYVYDKDGRVVKSIDAHGYLSGTSDNDRYGTLYSYNLTGWLLEKRVPVKAEGNTMYYNVTKYQYDKVGRLIEEITSPDYASKSEEPEAWHTISLDYYKNGLLKSATGSAGGYVEYSYDSIGNITERKVKINEEKYSITGYEYDGAGRLIRQWRELDQDDLYDGGTGAVLAETFYEYDKNNNITKITRPEGYETIYEYDELDRLVSKREEVWVDSVDVSQTTASISMPKTLVYGGQQYQYRVEIDTDTTIQDVNLNLMYDSRVFEVVEITPQDSNVIISHNDSGRINITVADGSYTGSSTLAIITIRVKEGVKGTYLVTIDKDSTYTDQLGEEHKFLAVIGKSTMVREPDMNNDGMVMLDDFTLTALLKGIELSQPKYHEKYDINNSSIIDIPDLDYIRDYIFNYENQQLESLYPLDLIEKTTHGVYNASSTKMTRITQYEYDKAGNLIKEIDHNQKETIYTYDAYNRLIEVTDVEMATSKIVYDEVGNIIKYVAPENYDSATQNGPGTIYTYDTMNRLIEIKNPEGAVVQRNIYDVAGRITKEIDAKGYQSGQTDATRYGIEYTYDIGSRLKNINTPESKAKGKISLQYTYDAIGNIIKIIDGEGNETQYQRDQRGMITKIIDSQQVETLYQYDNAGNLTSQTDGNQNTTTYYYNSLNLLKTITDPENQTITYRYDKEGRLVRQIDRMDQTIIYQYNRDNNLTAKNILGKDLEERYFYNLDGSLLAATNAWGVDTFTYTPLGQLEKRYRNGQQILSYDYNKNGDITSITDGLDQITRYSYDINGRLKTVSDNNTLLATYNYNPDNTIEEIQYNTGINTQIGYDKDKNIVSMVSKNPSNNIINSFSYTYDNNGNQLSKVENGQATQYTYDSLNQLKTVNDPASGLETYNYDNAGNRISKIQGEIQTTYSYDSRNRLLESILTQEDQTIVTTYSYDKNGNQLTAIEEKYIQGLLENSNTTTNSYDGYNRLISTNLPDGSWQQNQYDGLGLRIATIENGLRYDFTLHNGSIITETNGNGDLVTRSIRGIGLVAQISGKGDKKHYLSNDQEEGAINYYLHNAHGDVVSLVTGSGEVLNSYQYDAFGNLRNYTETVKNRFLYAGEQYDSLTGEYYLRARYYNPQLGRFTQEDVYRGDGLNLYIYVSNNPIMYVDPSGHYAIYFDDSEGFTKPTPPPSVVSDSNVKSMQSQSNTKDYKDSVGEIEKYADGVYYNSAGEIYVEFSGIMAPIENCFKGNDIPSLEEIYLTLHSPFLDGISERHLYVTDDSVLTDSRYPDGLEDLYYQGRKIGPLIDAVLYVSAGLGDYAKNNNITLPEKPQADYSDVYDKAYSSNNSQGASDSPKVEGRGQSKGGHQPENLKEQLAVEEAMSNPSAGRELKGLNTDPRWPASEGWTKQAQNVNGVEVHYQYNPKTGQIDDFKIK</sequence>
<dbReference type="InterPro" id="IPR056823">
    <property type="entry name" value="TEN-like_YD-shell"/>
</dbReference>
<evidence type="ECO:0000313" key="6">
    <source>
        <dbReference type="Proteomes" id="UP000465601"/>
    </source>
</evidence>
<dbReference type="Gene3D" id="1.10.1330.10">
    <property type="entry name" value="Dockerin domain"/>
    <property type="match status" value="1"/>
</dbReference>
<keyword evidence="6" id="KW-1185">Reference proteome</keyword>
<evidence type="ECO:0000313" key="5">
    <source>
        <dbReference type="EMBL" id="KAB3527512.1"/>
    </source>
</evidence>
<proteinExistence type="predicted"/>
<dbReference type="InterPro" id="IPR036439">
    <property type="entry name" value="Dockerin_dom_sf"/>
</dbReference>
<dbReference type="PANTHER" id="PTHR32305:SF15">
    <property type="entry name" value="PROTEIN RHSA-RELATED"/>
    <property type="match status" value="1"/>
</dbReference>
<dbReference type="InterPro" id="IPR031325">
    <property type="entry name" value="RHS_repeat"/>
</dbReference>
<feature type="domain" description="Teneurin-like YD-shell" evidence="4">
    <location>
        <begin position="1466"/>
        <end position="1658"/>
    </location>
</feature>
<feature type="compositionally biased region" description="Polar residues" evidence="2">
    <location>
        <begin position="2257"/>
        <end position="2266"/>
    </location>
</feature>
<accession>A0A833HME1</accession>
<dbReference type="EMBL" id="WBZB01000041">
    <property type="protein sequence ID" value="KAB3527512.1"/>
    <property type="molecule type" value="Genomic_DNA"/>
</dbReference>
<evidence type="ECO:0000259" key="3">
    <source>
        <dbReference type="Pfam" id="PF20148"/>
    </source>
</evidence>
<feature type="domain" description="Teneurin-like YD-shell" evidence="4">
    <location>
        <begin position="434"/>
        <end position="574"/>
    </location>
</feature>
<feature type="region of interest" description="Disordered" evidence="2">
    <location>
        <begin position="2256"/>
        <end position="2321"/>
    </location>
</feature>
<evidence type="ECO:0008006" key="7">
    <source>
        <dbReference type="Google" id="ProtNLM"/>
    </source>
</evidence>
<dbReference type="GO" id="GO:0000272">
    <property type="term" value="P:polysaccharide catabolic process"/>
    <property type="evidence" value="ECO:0007669"/>
    <property type="project" value="InterPro"/>
</dbReference>